<gene>
    <name evidence="10" type="ORF">H9637_11480</name>
</gene>
<evidence type="ECO:0000256" key="7">
    <source>
        <dbReference type="SAM" id="Phobius"/>
    </source>
</evidence>
<feature type="domain" description="ABC transmembrane type-1" evidence="9">
    <location>
        <begin position="13"/>
        <end position="294"/>
    </location>
</feature>
<evidence type="ECO:0000313" key="11">
    <source>
        <dbReference type="Proteomes" id="UP000627166"/>
    </source>
</evidence>
<comment type="caution">
    <text evidence="10">The sequence shown here is derived from an EMBL/GenBank/DDBJ whole genome shotgun (WGS) entry which is preliminary data.</text>
</comment>
<keyword evidence="6 7" id="KW-0472">Membrane</keyword>
<evidence type="ECO:0000259" key="8">
    <source>
        <dbReference type="PROSITE" id="PS50893"/>
    </source>
</evidence>
<feature type="transmembrane region" description="Helical" evidence="7">
    <location>
        <begin position="233"/>
        <end position="259"/>
    </location>
</feature>
<dbReference type="PROSITE" id="PS50893">
    <property type="entry name" value="ABC_TRANSPORTER_2"/>
    <property type="match status" value="1"/>
</dbReference>
<keyword evidence="3" id="KW-0547">Nucleotide-binding</keyword>
<dbReference type="SMART" id="SM00382">
    <property type="entry name" value="AAA"/>
    <property type="match status" value="1"/>
</dbReference>
<feature type="transmembrane region" description="Helical" evidence="7">
    <location>
        <begin position="265"/>
        <end position="287"/>
    </location>
</feature>
<dbReference type="InterPro" id="IPR017871">
    <property type="entry name" value="ABC_transporter-like_CS"/>
</dbReference>
<feature type="transmembrane region" description="Helical" evidence="7">
    <location>
        <begin position="149"/>
        <end position="169"/>
    </location>
</feature>
<dbReference type="Pfam" id="PF00664">
    <property type="entry name" value="ABC_membrane"/>
    <property type="match status" value="1"/>
</dbReference>
<dbReference type="InterPro" id="IPR003439">
    <property type="entry name" value="ABC_transporter-like_ATP-bd"/>
</dbReference>
<evidence type="ECO:0000256" key="1">
    <source>
        <dbReference type="ARBA" id="ARBA00004651"/>
    </source>
</evidence>
<sequence>MKYYLFKYKKLFILSITFIAIKSILISVMSFTVKNLIDSCTYKNLNLVYKNSITMIIYILIIIISSYISNIQWMKFIKNVVTDLKNDIFKKLLSRPKEEFDINNTASYMSLINNDLEMLQSSYFMNLFSLFQIIISFISASLSIVILNIYIGVVAIVFSLLPILSPYIFSKKLSIYKKNYSDALSIFMEKSKDLFSGMSIIKSFNAQPQCYNIYKSKNIDVEKSRYKFHKVSLIVDLLSIIASYSAYFLTLALGIYLIIKDKITVGAFIGSFQLLNLISSPILAITIQISSFKSIKLVKKKVEDILNEENFLDNGKTLKHFENNIKFDNVSFMYDKRKVLDNVTFTFKKGGKYALVGKSGSGKSTLVKLLLKYYTNYEGNITIDNNNIKDLSFTSLYSNISIIQQDVFMFDASLKENITLFYDYNTDEIYNSIVKSGMKDFVDILPDKEESHIGENGNFISGGEKQRISIARSVIRNTPVLILDEATSSLDKETSYKIEKTLLDMKDLTIIFITHKLSEDLLNRCDEIIVMDDGKIVETGNYLQLLENHNYFYNLYNIN</sequence>
<keyword evidence="4 10" id="KW-0067">ATP-binding</keyword>
<evidence type="ECO:0000256" key="5">
    <source>
        <dbReference type="ARBA" id="ARBA00022989"/>
    </source>
</evidence>
<evidence type="ECO:0000259" key="9">
    <source>
        <dbReference type="PROSITE" id="PS50929"/>
    </source>
</evidence>
<dbReference type="InterPro" id="IPR003593">
    <property type="entry name" value="AAA+_ATPase"/>
</dbReference>
<dbReference type="Gene3D" id="3.40.50.300">
    <property type="entry name" value="P-loop containing nucleotide triphosphate hydrolases"/>
    <property type="match status" value="1"/>
</dbReference>
<dbReference type="PANTHER" id="PTHR43394">
    <property type="entry name" value="ATP-DEPENDENT PERMEASE MDL1, MITOCHONDRIAL"/>
    <property type="match status" value="1"/>
</dbReference>
<dbReference type="EMBL" id="JACSQB010000091">
    <property type="protein sequence ID" value="MBD8047653.1"/>
    <property type="molecule type" value="Genomic_DNA"/>
</dbReference>
<feature type="transmembrane region" description="Helical" evidence="7">
    <location>
        <begin position="52"/>
        <end position="69"/>
    </location>
</feature>
<accession>A0ABR8YTQ6</accession>
<dbReference type="PROSITE" id="PS00211">
    <property type="entry name" value="ABC_TRANSPORTER_1"/>
    <property type="match status" value="1"/>
</dbReference>
<feature type="domain" description="ABC transporter" evidence="8">
    <location>
        <begin position="325"/>
        <end position="558"/>
    </location>
</feature>
<dbReference type="InterPro" id="IPR011527">
    <property type="entry name" value="ABC1_TM_dom"/>
</dbReference>
<proteinExistence type="predicted"/>
<reference evidence="10 11" key="1">
    <citation type="submission" date="2020-08" db="EMBL/GenBank/DDBJ databases">
        <title>A Genomic Blueprint of the Chicken Gut Microbiome.</title>
        <authorList>
            <person name="Gilroy R."/>
            <person name="Ravi A."/>
            <person name="Getino M."/>
            <person name="Pursley I."/>
            <person name="Horton D.L."/>
            <person name="Alikhan N.-F."/>
            <person name="Baker D."/>
            <person name="Gharbi K."/>
            <person name="Hall N."/>
            <person name="Watson M."/>
            <person name="Adriaenssens E.M."/>
            <person name="Foster-Nyarko E."/>
            <person name="Jarju S."/>
            <person name="Secka A."/>
            <person name="Antonio M."/>
            <person name="Oren A."/>
            <person name="Chaudhuri R."/>
            <person name="La Ragione R.M."/>
            <person name="Hildebrand F."/>
            <person name="Pallen M.J."/>
        </authorList>
    </citation>
    <scope>NUCLEOTIDE SEQUENCE [LARGE SCALE GENOMIC DNA]</scope>
    <source>
        <strain evidence="10 11">N37</strain>
    </source>
</reference>
<dbReference type="RefSeq" id="WP_191740616.1">
    <property type="nucleotide sequence ID" value="NZ_JACSQB010000091.1"/>
</dbReference>
<dbReference type="Proteomes" id="UP000627166">
    <property type="component" value="Unassembled WGS sequence"/>
</dbReference>
<keyword evidence="5 7" id="KW-1133">Transmembrane helix</keyword>
<dbReference type="InterPro" id="IPR027417">
    <property type="entry name" value="P-loop_NTPase"/>
</dbReference>
<keyword evidence="11" id="KW-1185">Reference proteome</keyword>
<evidence type="ECO:0000256" key="4">
    <source>
        <dbReference type="ARBA" id="ARBA00022840"/>
    </source>
</evidence>
<dbReference type="GO" id="GO:0005524">
    <property type="term" value="F:ATP binding"/>
    <property type="evidence" value="ECO:0007669"/>
    <property type="project" value="UniProtKB-KW"/>
</dbReference>
<dbReference type="InterPro" id="IPR036640">
    <property type="entry name" value="ABC1_TM_sf"/>
</dbReference>
<evidence type="ECO:0000256" key="3">
    <source>
        <dbReference type="ARBA" id="ARBA00022741"/>
    </source>
</evidence>
<dbReference type="SUPFAM" id="SSF52540">
    <property type="entry name" value="P-loop containing nucleoside triphosphate hydrolases"/>
    <property type="match status" value="1"/>
</dbReference>
<keyword evidence="2 7" id="KW-0812">Transmembrane</keyword>
<evidence type="ECO:0000256" key="2">
    <source>
        <dbReference type="ARBA" id="ARBA00022692"/>
    </source>
</evidence>
<dbReference type="SUPFAM" id="SSF90123">
    <property type="entry name" value="ABC transporter transmembrane region"/>
    <property type="match status" value="1"/>
</dbReference>
<feature type="transmembrane region" description="Helical" evidence="7">
    <location>
        <begin position="12"/>
        <end position="32"/>
    </location>
</feature>
<comment type="subcellular location">
    <subcellularLocation>
        <location evidence="1">Cell membrane</location>
        <topology evidence="1">Multi-pass membrane protein</topology>
    </subcellularLocation>
</comment>
<organism evidence="10 11">
    <name type="scientific">Clostridium faecium</name>
    <dbReference type="NCBI Taxonomy" id="2762223"/>
    <lineage>
        <taxon>Bacteria</taxon>
        <taxon>Bacillati</taxon>
        <taxon>Bacillota</taxon>
        <taxon>Clostridia</taxon>
        <taxon>Eubacteriales</taxon>
        <taxon>Clostridiaceae</taxon>
        <taxon>Clostridium</taxon>
    </lineage>
</organism>
<evidence type="ECO:0000313" key="10">
    <source>
        <dbReference type="EMBL" id="MBD8047653.1"/>
    </source>
</evidence>
<dbReference type="CDD" id="cd07346">
    <property type="entry name" value="ABC_6TM_exporters"/>
    <property type="match status" value="1"/>
</dbReference>
<dbReference type="Gene3D" id="1.20.1560.10">
    <property type="entry name" value="ABC transporter type 1, transmembrane domain"/>
    <property type="match status" value="1"/>
</dbReference>
<evidence type="ECO:0000256" key="6">
    <source>
        <dbReference type="ARBA" id="ARBA00023136"/>
    </source>
</evidence>
<feature type="transmembrane region" description="Helical" evidence="7">
    <location>
        <begin position="123"/>
        <end position="143"/>
    </location>
</feature>
<dbReference type="Pfam" id="PF00005">
    <property type="entry name" value="ABC_tran"/>
    <property type="match status" value="1"/>
</dbReference>
<name>A0ABR8YTQ6_9CLOT</name>
<dbReference type="PROSITE" id="PS50929">
    <property type="entry name" value="ABC_TM1F"/>
    <property type="match status" value="1"/>
</dbReference>
<dbReference type="PANTHER" id="PTHR43394:SF1">
    <property type="entry name" value="ATP-BINDING CASSETTE SUB-FAMILY B MEMBER 10, MITOCHONDRIAL"/>
    <property type="match status" value="1"/>
</dbReference>
<protein>
    <submittedName>
        <fullName evidence="10">ABC transporter ATP-binding protein</fullName>
    </submittedName>
</protein>
<dbReference type="InterPro" id="IPR039421">
    <property type="entry name" value="Type_1_exporter"/>
</dbReference>